<dbReference type="NCBIfam" id="TIGR03573">
    <property type="entry name" value="WbuX"/>
    <property type="match status" value="1"/>
</dbReference>
<dbReference type="Proteomes" id="UP000178991">
    <property type="component" value="Unassembled WGS sequence"/>
</dbReference>
<proteinExistence type="predicted"/>
<reference evidence="1 2" key="1">
    <citation type="journal article" date="2016" name="Nat. Commun.">
        <title>Thousands of microbial genomes shed light on interconnected biogeochemical processes in an aquifer system.</title>
        <authorList>
            <person name="Anantharaman K."/>
            <person name="Brown C.T."/>
            <person name="Hug L.A."/>
            <person name="Sharon I."/>
            <person name="Castelle C.J."/>
            <person name="Probst A.J."/>
            <person name="Thomas B.C."/>
            <person name="Singh A."/>
            <person name="Wilkins M.J."/>
            <person name="Karaoz U."/>
            <person name="Brodie E.L."/>
            <person name="Williams K.H."/>
            <person name="Hubbard S.S."/>
            <person name="Banfield J.F."/>
        </authorList>
    </citation>
    <scope>NUCLEOTIDE SEQUENCE [LARGE SCALE GENOMIC DNA]</scope>
</reference>
<organism evidence="1 2">
    <name type="scientific">Candidatus Staskawiczbacteria bacterium RIFCSPHIGHO2_01_FULL_34_27</name>
    <dbReference type="NCBI Taxonomy" id="1802199"/>
    <lineage>
        <taxon>Bacteria</taxon>
        <taxon>Candidatus Staskawicziibacteriota</taxon>
    </lineage>
</organism>
<evidence type="ECO:0000313" key="2">
    <source>
        <dbReference type="Proteomes" id="UP000178991"/>
    </source>
</evidence>
<protein>
    <submittedName>
        <fullName evidence="1">LPS biosynthesis protein</fullName>
    </submittedName>
</protein>
<dbReference type="EMBL" id="MHOL01000017">
    <property type="protein sequence ID" value="OGZ62613.1"/>
    <property type="molecule type" value="Genomic_DNA"/>
</dbReference>
<dbReference type="SUPFAM" id="SSF52402">
    <property type="entry name" value="Adenine nucleotide alpha hydrolases-like"/>
    <property type="match status" value="1"/>
</dbReference>
<comment type="caution">
    <text evidence="1">The sequence shown here is derived from an EMBL/GenBank/DDBJ whole genome shotgun (WGS) entry which is preliminary data.</text>
</comment>
<accession>A0A1G2HJI8</accession>
<dbReference type="InterPro" id="IPR020022">
    <property type="entry name" value="N-acetyl_sugar_amidoTrfase"/>
</dbReference>
<dbReference type="AlphaFoldDB" id="A0A1G2HJI8"/>
<name>A0A1G2HJI8_9BACT</name>
<sequence length="414" mass="48601">MDKPPKVTYCSKCVYPSSSAVPLVFDENNICSGCKVYGQAKDINWDERKEMLKKIVSRYKNKGNYDCIIPVGGGKDSYYQAHYVIEELGLKPLLVTYHGNNYMDVGERNLEKMRHVFDTDHIIFRPSEVMLKKINKKAFFMMGDMNWHNHCGIYTYPVQIAVKMNIPLIIWGEHGYIDLGGMYSMNDFVEMTRKFRDEHACRGYDWDDMTDGQAKLGSNPARQGGNLGIKEQDVLWAKYPSDKELEDVGVRGIYLGNFIPWDPYVSTKLIIEKYGWEQFDGEFERTYRKMSNLDDIYENGAHDYLKYIKFGYGRASDHASKDIRRGHMTREEGIEMVKKYDHIKSSDIKIWLKYVDMTQEEFDRVADTFRDPRVWWIQNGEWWKDNIWGSASSYGKVHLLKEQQEKYYINKVVN</sequence>
<gene>
    <name evidence="1" type="ORF">A2639_02635</name>
</gene>
<evidence type="ECO:0000313" key="1">
    <source>
        <dbReference type="EMBL" id="OGZ62613.1"/>
    </source>
</evidence>